<dbReference type="AlphaFoldDB" id="A0A6J7ZES2"/>
<protein>
    <submittedName>
        <fullName evidence="1">Uncharacterized protein</fullName>
    </submittedName>
</protein>
<keyword evidence="2" id="KW-1185">Reference proteome</keyword>
<reference evidence="1" key="1">
    <citation type="submission" date="2020-05" db="EMBL/GenBank/DDBJ databases">
        <authorList>
            <consortium name="Genoscope - CEA"/>
            <person name="William W."/>
        </authorList>
    </citation>
    <scope>NUCLEOTIDE SEQUENCE [LARGE SCALE GENOMIC DNA]</scope>
    <source>
        <strain evidence="1">PCC 7821</strain>
    </source>
</reference>
<dbReference type="Proteomes" id="UP000196521">
    <property type="component" value="Unassembled WGS sequence"/>
</dbReference>
<organism evidence="1 2">
    <name type="scientific">Planktothrix rubescens CCAP 1459/22</name>
    <dbReference type="NCBI Taxonomy" id="329571"/>
    <lineage>
        <taxon>Bacteria</taxon>
        <taxon>Bacillati</taxon>
        <taxon>Cyanobacteriota</taxon>
        <taxon>Cyanophyceae</taxon>
        <taxon>Oscillatoriophycideae</taxon>
        <taxon>Oscillatoriales</taxon>
        <taxon>Microcoleaceae</taxon>
        <taxon>Planktothrix</taxon>
    </lineage>
</organism>
<comment type="caution">
    <text evidence="1">The sequence shown here is derived from an EMBL/GenBank/DDBJ whole genome shotgun (WGS) entry which is preliminary data.</text>
</comment>
<sequence length="41" mass="4719">MGKIQLQIRSLQIPHASSPISSLLHKALLTNYKPIFFWLNL</sequence>
<gene>
    <name evidence="1" type="ORF">PLAN_100086</name>
</gene>
<proteinExistence type="predicted"/>
<evidence type="ECO:0000313" key="1">
    <source>
        <dbReference type="EMBL" id="CAC5340036.1"/>
    </source>
</evidence>
<name>A0A6J7ZES2_PLARU</name>
<evidence type="ECO:0000313" key="2">
    <source>
        <dbReference type="Proteomes" id="UP000196521"/>
    </source>
</evidence>
<dbReference type="EMBL" id="CZCZ02000005">
    <property type="protein sequence ID" value="CAC5340036.1"/>
    <property type="molecule type" value="Genomic_DNA"/>
</dbReference>
<accession>A0A6J7ZES2</accession>